<keyword evidence="10" id="KW-1185">Reference proteome</keyword>
<proteinExistence type="inferred from homology"/>
<evidence type="ECO:0000256" key="3">
    <source>
        <dbReference type="ARBA" id="ARBA00022946"/>
    </source>
</evidence>
<evidence type="ECO:0000256" key="2">
    <source>
        <dbReference type="ARBA" id="ARBA00009360"/>
    </source>
</evidence>
<dbReference type="GO" id="GO:1990904">
    <property type="term" value="C:ribonucleoprotein complex"/>
    <property type="evidence" value="ECO:0007669"/>
    <property type="project" value="UniProtKB-KW"/>
</dbReference>
<dbReference type="GO" id="GO:0005739">
    <property type="term" value="C:mitochondrion"/>
    <property type="evidence" value="ECO:0007669"/>
    <property type="project" value="UniProtKB-SubCell"/>
</dbReference>
<feature type="compositionally biased region" description="Low complexity" evidence="8">
    <location>
        <begin position="25"/>
        <end position="39"/>
    </location>
</feature>
<dbReference type="InterPro" id="IPR042831">
    <property type="entry name" value="Ribosomal_mL40_fung"/>
</dbReference>
<dbReference type="InterPro" id="IPR019192">
    <property type="entry name" value="Ribosomal_mL40"/>
</dbReference>
<comment type="similarity">
    <text evidence="2">Belongs to the mitochondrion-specific ribosomal protein mL40 family.</text>
</comment>
<evidence type="ECO:0000256" key="4">
    <source>
        <dbReference type="ARBA" id="ARBA00022980"/>
    </source>
</evidence>
<dbReference type="PANTHER" id="PTHR39150">
    <property type="entry name" value="54S RIBOSOMAL PROTEIN L28, MITOCHONDRIAL"/>
    <property type="match status" value="1"/>
</dbReference>
<evidence type="ECO:0000256" key="7">
    <source>
        <dbReference type="ARBA" id="ARBA00035192"/>
    </source>
</evidence>
<keyword evidence="5" id="KW-0496">Mitochondrion</keyword>
<dbReference type="Gene3D" id="6.10.250.3440">
    <property type="match status" value="1"/>
</dbReference>
<dbReference type="Proteomes" id="UP000198372">
    <property type="component" value="Unassembled WGS sequence"/>
</dbReference>
<dbReference type="STRING" id="269621.A0A238FGF0"/>
<name>A0A238FGF0_9BASI</name>
<evidence type="ECO:0000313" key="10">
    <source>
        <dbReference type="Proteomes" id="UP000198372"/>
    </source>
</evidence>
<protein>
    <recommendedName>
        <fullName evidence="7">Large ribosomal subunit protein mL40</fullName>
    </recommendedName>
</protein>
<evidence type="ECO:0000313" key="9">
    <source>
        <dbReference type="EMBL" id="SCV70964.1"/>
    </source>
</evidence>
<evidence type="ECO:0000256" key="8">
    <source>
        <dbReference type="SAM" id="MobiDB-lite"/>
    </source>
</evidence>
<evidence type="ECO:0000256" key="5">
    <source>
        <dbReference type="ARBA" id="ARBA00023128"/>
    </source>
</evidence>
<feature type="region of interest" description="Disordered" evidence="8">
    <location>
        <begin position="24"/>
        <end position="52"/>
    </location>
</feature>
<organism evidence="9 10">
    <name type="scientific">Microbotryum intermedium</name>
    <dbReference type="NCBI Taxonomy" id="269621"/>
    <lineage>
        <taxon>Eukaryota</taxon>
        <taxon>Fungi</taxon>
        <taxon>Dikarya</taxon>
        <taxon>Basidiomycota</taxon>
        <taxon>Pucciniomycotina</taxon>
        <taxon>Microbotryomycetes</taxon>
        <taxon>Microbotryales</taxon>
        <taxon>Microbotryaceae</taxon>
        <taxon>Microbotryum</taxon>
    </lineage>
</organism>
<reference evidence="10" key="1">
    <citation type="submission" date="2016-09" db="EMBL/GenBank/DDBJ databases">
        <authorList>
            <person name="Jeantristanb JTB J.-T."/>
            <person name="Ricardo R."/>
        </authorList>
    </citation>
    <scope>NUCLEOTIDE SEQUENCE [LARGE SCALE GENOMIC DNA]</scope>
</reference>
<dbReference type="PANTHER" id="PTHR39150:SF1">
    <property type="entry name" value="LARGE RIBOSOMAL SUBUNIT PROTEIN ML40"/>
    <property type="match status" value="1"/>
</dbReference>
<evidence type="ECO:0000256" key="6">
    <source>
        <dbReference type="ARBA" id="ARBA00023274"/>
    </source>
</evidence>
<keyword evidence="3" id="KW-0809">Transit peptide</keyword>
<gene>
    <name evidence="9" type="ORF">BQ2448_3726</name>
</gene>
<accession>A0A238FGF0</accession>
<dbReference type="EMBL" id="FMSP01000006">
    <property type="protein sequence ID" value="SCV70964.1"/>
    <property type="molecule type" value="Genomic_DNA"/>
</dbReference>
<evidence type="ECO:0000256" key="1">
    <source>
        <dbReference type="ARBA" id="ARBA00004173"/>
    </source>
</evidence>
<dbReference type="OrthoDB" id="2098203at2759"/>
<comment type="subcellular location">
    <subcellularLocation>
        <location evidence="1">Mitochondrion</location>
    </subcellularLocation>
</comment>
<feature type="region of interest" description="Disordered" evidence="8">
    <location>
        <begin position="185"/>
        <end position="206"/>
    </location>
</feature>
<dbReference type="Pfam" id="PF09812">
    <property type="entry name" value="MRP-L28"/>
    <property type="match status" value="1"/>
</dbReference>
<dbReference type="AlphaFoldDB" id="A0A238FGF0"/>
<keyword evidence="6" id="KW-0687">Ribonucleoprotein</keyword>
<keyword evidence="4" id="KW-0689">Ribosomal protein</keyword>
<dbReference type="GO" id="GO:0003735">
    <property type="term" value="F:structural constituent of ribosome"/>
    <property type="evidence" value="ECO:0007669"/>
    <property type="project" value="InterPro"/>
</dbReference>
<dbReference type="GO" id="GO:0005840">
    <property type="term" value="C:ribosome"/>
    <property type="evidence" value="ECO:0007669"/>
    <property type="project" value="UniProtKB-KW"/>
</dbReference>
<dbReference type="GO" id="GO:0032543">
    <property type="term" value="P:mitochondrial translation"/>
    <property type="evidence" value="ECO:0007669"/>
    <property type="project" value="InterPro"/>
</dbReference>
<sequence>MLQLVLPTDQLIGISTRVVLTRSYATKPSSSAKKTSSKGTAGGNRGQVEQADSRIDLIRKHELILTDPNDHRQTLYESSPSDQERLQALSKVVPSLEAHETITRAWALHRRNQREAHESSLRAKYASMHAALHLLKETSPELYDKATKGGKFQNIDQEGHGNDRLTGIVPRELRAPMELAGKVRWDSEWTRSTTAADAAEQEPTTK</sequence>